<dbReference type="GO" id="GO:0032259">
    <property type="term" value="P:methylation"/>
    <property type="evidence" value="ECO:0007669"/>
    <property type="project" value="UniProtKB-KW"/>
</dbReference>
<dbReference type="OrthoDB" id="9777830at2"/>
<dbReference type="InterPro" id="IPR050508">
    <property type="entry name" value="Methyltransf_Superfamily"/>
</dbReference>
<sequence>MTPDLDKSLIETAYARWAPIYDAVCGPVMVKGRRAAAAEARAHGGKILEVGVGTGLSFDDYDATTEITGIDLCEPMLEKARAKMASGRYPWVKDVRQMDAHAMEFEDATFDCVVAQFVITLVANPEQVLSECHRVVKPGGRIILVNHLYSEVGVAAAVERWAAQKTRALGLRPEFPFARLQAWAQGTSDAILVERRKLKPFGIYTLVCFERTGTPMAA</sequence>
<proteinExistence type="predicted"/>
<dbReference type="CDD" id="cd02440">
    <property type="entry name" value="AdoMet_MTases"/>
    <property type="match status" value="1"/>
</dbReference>
<evidence type="ECO:0000259" key="1">
    <source>
        <dbReference type="Pfam" id="PF08241"/>
    </source>
</evidence>
<feature type="domain" description="Methyltransferase type 11" evidence="1">
    <location>
        <begin position="48"/>
        <end position="144"/>
    </location>
</feature>
<name>A0A323UAR9_RHOPL</name>
<keyword evidence="2" id="KW-0808">Transferase</keyword>
<dbReference type="Gene3D" id="3.40.50.150">
    <property type="entry name" value="Vaccinia Virus protein VP39"/>
    <property type="match status" value="1"/>
</dbReference>
<dbReference type="InterPro" id="IPR029063">
    <property type="entry name" value="SAM-dependent_MTases_sf"/>
</dbReference>
<dbReference type="SUPFAM" id="SSF53335">
    <property type="entry name" value="S-adenosyl-L-methionine-dependent methyltransferases"/>
    <property type="match status" value="1"/>
</dbReference>
<protein>
    <submittedName>
        <fullName evidence="2">SAM-dependent methyltransferase</fullName>
    </submittedName>
</protein>
<dbReference type="AlphaFoldDB" id="A0A323UAR9"/>
<dbReference type="PANTHER" id="PTHR42912">
    <property type="entry name" value="METHYLTRANSFERASE"/>
    <property type="match status" value="1"/>
</dbReference>
<dbReference type="Pfam" id="PF08241">
    <property type="entry name" value="Methyltransf_11"/>
    <property type="match status" value="1"/>
</dbReference>
<organism evidence="2 3">
    <name type="scientific">Rhodopseudomonas palustris</name>
    <dbReference type="NCBI Taxonomy" id="1076"/>
    <lineage>
        <taxon>Bacteria</taxon>
        <taxon>Pseudomonadati</taxon>
        <taxon>Pseudomonadota</taxon>
        <taxon>Alphaproteobacteria</taxon>
        <taxon>Hyphomicrobiales</taxon>
        <taxon>Nitrobacteraceae</taxon>
        <taxon>Rhodopseudomonas</taxon>
    </lineage>
</organism>
<dbReference type="InterPro" id="IPR013216">
    <property type="entry name" value="Methyltransf_11"/>
</dbReference>
<comment type="caution">
    <text evidence="2">The sequence shown here is derived from an EMBL/GenBank/DDBJ whole genome shotgun (WGS) entry which is preliminary data.</text>
</comment>
<evidence type="ECO:0000313" key="2">
    <source>
        <dbReference type="EMBL" id="PZA09329.1"/>
    </source>
</evidence>
<keyword evidence="2" id="KW-0489">Methyltransferase</keyword>
<dbReference type="PANTHER" id="PTHR42912:SF80">
    <property type="entry name" value="METHYLTRANSFERASE DOMAIN-CONTAINING PROTEIN"/>
    <property type="match status" value="1"/>
</dbReference>
<dbReference type="RefSeq" id="WP_110788676.1">
    <property type="nucleotide sequence ID" value="NZ_QKQS01000038.1"/>
</dbReference>
<evidence type="ECO:0000313" key="3">
    <source>
        <dbReference type="Proteomes" id="UP000248134"/>
    </source>
</evidence>
<accession>A0A323UAR9</accession>
<dbReference type="GO" id="GO:0008757">
    <property type="term" value="F:S-adenosylmethionine-dependent methyltransferase activity"/>
    <property type="evidence" value="ECO:0007669"/>
    <property type="project" value="InterPro"/>
</dbReference>
<dbReference type="Proteomes" id="UP000248134">
    <property type="component" value="Unassembled WGS sequence"/>
</dbReference>
<dbReference type="EMBL" id="QKQS01000038">
    <property type="protein sequence ID" value="PZA09329.1"/>
    <property type="molecule type" value="Genomic_DNA"/>
</dbReference>
<gene>
    <name evidence="2" type="ORF">DNX69_24835</name>
</gene>
<reference evidence="2 3" key="1">
    <citation type="submission" date="2018-06" db="EMBL/GenBank/DDBJ databases">
        <title>Draft Whole-Genome Sequence of the purple photosynthetic bacterium Rhodospeudomonas palustris XCP.</title>
        <authorList>
            <person name="Rayyan A."/>
            <person name="Meyer T.E."/>
            <person name="Kyndt J.A."/>
        </authorList>
    </citation>
    <scope>NUCLEOTIDE SEQUENCE [LARGE SCALE GENOMIC DNA]</scope>
    <source>
        <strain evidence="2 3">XCP</strain>
    </source>
</reference>